<dbReference type="GO" id="GO:0004722">
    <property type="term" value="F:protein serine/threonine phosphatase activity"/>
    <property type="evidence" value="ECO:0007669"/>
    <property type="project" value="UniProtKB-EC"/>
</dbReference>
<dbReference type="FunFam" id="3.90.190.10:FF:000063">
    <property type="entry name" value="Dual specificity phosphatase 23"/>
    <property type="match status" value="1"/>
</dbReference>
<dbReference type="PANTHER" id="PTHR23339">
    <property type="entry name" value="TYROSINE SPECIFIC PROTEIN PHOSPHATASE AND DUAL SPECIFICITY PROTEIN PHOSPHATASE"/>
    <property type="match status" value="1"/>
</dbReference>
<dbReference type="SUPFAM" id="SSF52799">
    <property type="entry name" value="(Phosphotyrosine protein) phosphatases II"/>
    <property type="match status" value="1"/>
</dbReference>
<comment type="catalytic activity">
    <reaction evidence="7">
        <text>O-phospho-L-threonyl-[protein] + H2O = L-threonyl-[protein] + phosphate</text>
        <dbReference type="Rhea" id="RHEA:47004"/>
        <dbReference type="Rhea" id="RHEA-COMP:11060"/>
        <dbReference type="Rhea" id="RHEA-COMP:11605"/>
        <dbReference type="ChEBI" id="CHEBI:15377"/>
        <dbReference type="ChEBI" id="CHEBI:30013"/>
        <dbReference type="ChEBI" id="CHEBI:43474"/>
        <dbReference type="ChEBI" id="CHEBI:61977"/>
        <dbReference type="EC" id="3.1.3.16"/>
    </reaction>
</comment>
<evidence type="ECO:0000259" key="8">
    <source>
        <dbReference type="PROSITE" id="PS50056"/>
    </source>
</evidence>
<evidence type="ECO:0000256" key="6">
    <source>
        <dbReference type="ARBA" id="ARBA00047761"/>
    </source>
</evidence>
<dbReference type="InterPro" id="IPR000242">
    <property type="entry name" value="PTP_cat"/>
</dbReference>
<feature type="domain" description="Tyrosine specific protein phosphatases" evidence="8">
    <location>
        <begin position="71"/>
        <end position="138"/>
    </location>
</feature>
<evidence type="ECO:0000256" key="2">
    <source>
        <dbReference type="ARBA" id="ARBA00008601"/>
    </source>
</evidence>
<proteinExistence type="inferred from homology"/>
<dbReference type="SMART" id="SM00404">
    <property type="entry name" value="PTPc_motif"/>
    <property type="match status" value="1"/>
</dbReference>
<evidence type="ECO:0000256" key="1">
    <source>
        <dbReference type="ARBA" id="ARBA00004514"/>
    </source>
</evidence>
<evidence type="ECO:0000256" key="4">
    <source>
        <dbReference type="ARBA" id="ARBA00022801"/>
    </source>
</evidence>
<dbReference type="GO" id="GO:0004725">
    <property type="term" value="F:protein tyrosine phosphatase activity"/>
    <property type="evidence" value="ECO:0007669"/>
    <property type="project" value="InterPro"/>
</dbReference>
<dbReference type="GO" id="GO:0005829">
    <property type="term" value="C:cytosol"/>
    <property type="evidence" value="ECO:0007669"/>
    <property type="project" value="UniProtKB-SubCell"/>
</dbReference>
<keyword evidence="4" id="KW-0378">Hydrolase</keyword>
<gene>
    <name evidence="9" type="ORF">METZ01_LOCUS213503</name>
</gene>
<organism evidence="9">
    <name type="scientific">marine metagenome</name>
    <dbReference type="NCBI Taxonomy" id="408172"/>
    <lineage>
        <taxon>unclassified sequences</taxon>
        <taxon>metagenomes</taxon>
        <taxon>ecological metagenomes</taxon>
    </lineage>
</organism>
<evidence type="ECO:0000256" key="7">
    <source>
        <dbReference type="ARBA" id="ARBA00048336"/>
    </source>
</evidence>
<evidence type="ECO:0000256" key="3">
    <source>
        <dbReference type="ARBA" id="ARBA00022490"/>
    </source>
</evidence>
<comment type="catalytic activity">
    <reaction evidence="6">
        <text>O-phospho-L-seryl-[protein] + H2O = L-seryl-[protein] + phosphate</text>
        <dbReference type="Rhea" id="RHEA:20629"/>
        <dbReference type="Rhea" id="RHEA-COMP:9863"/>
        <dbReference type="Rhea" id="RHEA-COMP:11604"/>
        <dbReference type="ChEBI" id="CHEBI:15377"/>
        <dbReference type="ChEBI" id="CHEBI:29999"/>
        <dbReference type="ChEBI" id="CHEBI:43474"/>
        <dbReference type="ChEBI" id="CHEBI:83421"/>
        <dbReference type="EC" id="3.1.3.16"/>
    </reaction>
</comment>
<accession>A0A382FDA6</accession>
<protein>
    <recommendedName>
        <fullName evidence="8">Tyrosine specific protein phosphatases domain-containing protein</fullName>
    </recommendedName>
</protein>
<dbReference type="PROSITE" id="PS50056">
    <property type="entry name" value="TYR_PHOSPHATASE_2"/>
    <property type="match status" value="1"/>
</dbReference>
<comment type="similarity">
    <text evidence="2">Belongs to the protein-tyrosine phosphatase family. Non-receptor class dual specificity subfamily.</text>
</comment>
<dbReference type="EMBL" id="UINC01049190">
    <property type="protein sequence ID" value="SVB60649.1"/>
    <property type="molecule type" value="Genomic_DNA"/>
</dbReference>
<sequence>MQVMNFGWVLDDELAGSQGPASLDDLSFLYSQGVRAIVRMEERTIAANNGNQFDLVDLFVPVPDFTPPDPDQILRMIEFIDRETAAKRPVVVSCYAGIGRTGTVLACYLIHRGQDPVDAINRIRELRPGSIQTPEQEEAVYGYAEWVADETGEN</sequence>
<dbReference type="PRINTS" id="PR00700">
    <property type="entry name" value="PRTYPHPHTASE"/>
</dbReference>
<dbReference type="Gene3D" id="3.90.190.10">
    <property type="entry name" value="Protein tyrosine phosphatase superfamily"/>
    <property type="match status" value="1"/>
</dbReference>
<dbReference type="InterPro" id="IPR050561">
    <property type="entry name" value="PTP"/>
</dbReference>
<dbReference type="InterPro" id="IPR029021">
    <property type="entry name" value="Prot-tyrosine_phosphatase-like"/>
</dbReference>
<keyword evidence="3" id="KW-0963">Cytoplasm</keyword>
<reference evidence="9" key="1">
    <citation type="submission" date="2018-05" db="EMBL/GenBank/DDBJ databases">
        <authorList>
            <person name="Lanie J.A."/>
            <person name="Ng W.-L."/>
            <person name="Kazmierczak K.M."/>
            <person name="Andrzejewski T.M."/>
            <person name="Davidsen T.M."/>
            <person name="Wayne K.J."/>
            <person name="Tettelin H."/>
            <person name="Glass J.I."/>
            <person name="Rusch D."/>
            <person name="Podicherti R."/>
            <person name="Tsui H.-C.T."/>
            <person name="Winkler M.E."/>
        </authorList>
    </citation>
    <scope>NUCLEOTIDE SEQUENCE</scope>
</reference>
<dbReference type="InterPro" id="IPR003595">
    <property type="entry name" value="Tyr_Pase_cat"/>
</dbReference>
<evidence type="ECO:0000313" key="9">
    <source>
        <dbReference type="EMBL" id="SVB60649.1"/>
    </source>
</evidence>
<evidence type="ECO:0000256" key="5">
    <source>
        <dbReference type="ARBA" id="ARBA00022912"/>
    </source>
</evidence>
<dbReference type="AlphaFoldDB" id="A0A382FDA6"/>
<keyword evidence="5" id="KW-0904">Protein phosphatase</keyword>
<dbReference type="InterPro" id="IPR000387">
    <property type="entry name" value="Tyr_Pase_dom"/>
</dbReference>
<comment type="subcellular location">
    <subcellularLocation>
        <location evidence="1">Cytoplasm</location>
        <location evidence="1">Cytosol</location>
    </subcellularLocation>
</comment>
<name>A0A382FDA6_9ZZZZ</name>
<dbReference type="Pfam" id="PF22785">
    <property type="entry name" value="Tc-R-P"/>
    <property type="match status" value="1"/>
</dbReference>